<feature type="compositionally biased region" description="Basic and acidic residues" evidence="1">
    <location>
        <begin position="63"/>
        <end position="82"/>
    </location>
</feature>
<dbReference type="AlphaFoldDB" id="A0A482T5S4"/>
<feature type="region of interest" description="Disordered" evidence="1">
    <location>
        <begin position="58"/>
        <end position="82"/>
    </location>
</feature>
<dbReference type="Pfam" id="PF23955">
    <property type="entry name" value="DUF7284"/>
    <property type="match status" value="1"/>
</dbReference>
<dbReference type="Proteomes" id="UP000294028">
    <property type="component" value="Unassembled WGS sequence"/>
</dbReference>
<evidence type="ECO:0000313" key="2">
    <source>
        <dbReference type="EMBL" id="RYJ13064.1"/>
    </source>
</evidence>
<sequence length="294" mass="30704">MVVNATLDAAVFLLLLGAAVVGLTTADAGSQPTLDDGRSDAVANVLATSTATVNYSLSPGARRANESGADFRRTSGPEFERTTHGSLAGLLARVTVGTAGFDGTPVTHARDDFRSSVREAITARLVPTGLRIDAAWRPYPDAPVEGHVAVGASPPQSAATDAATLTIPTRTQSLPANETDDFESLSNAVAAQTIETVAPASRTRLALRGDPPVSTLVRYRYARLAAALNVSVEDPIADADTDVANQRLADALAPRVESDLRARYDSPADAAAAVSVSEVRIVVRTWGDESEDDR</sequence>
<evidence type="ECO:0000313" key="3">
    <source>
        <dbReference type="Proteomes" id="UP000294028"/>
    </source>
</evidence>
<dbReference type="InterPro" id="IPR055708">
    <property type="entry name" value="DUF7284"/>
</dbReference>
<comment type="caution">
    <text evidence="2">The sequence shown here is derived from an EMBL/GenBank/DDBJ whole genome shotgun (WGS) entry which is preliminary data.</text>
</comment>
<evidence type="ECO:0000256" key="1">
    <source>
        <dbReference type="SAM" id="MobiDB-lite"/>
    </source>
</evidence>
<gene>
    <name evidence="2" type="ORF">ELS19_03150</name>
</gene>
<name>A0A482T5S4_9EURY</name>
<organism evidence="2 3">
    <name type="scientific">Halogeometricum borinquense</name>
    <dbReference type="NCBI Taxonomy" id="60847"/>
    <lineage>
        <taxon>Archaea</taxon>
        <taxon>Methanobacteriati</taxon>
        <taxon>Methanobacteriota</taxon>
        <taxon>Stenosarchaea group</taxon>
        <taxon>Halobacteria</taxon>
        <taxon>Halobacteriales</taxon>
        <taxon>Haloferacaceae</taxon>
        <taxon>Halogeometricum</taxon>
    </lineage>
</organism>
<dbReference type="EMBL" id="RZHH01000002">
    <property type="protein sequence ID" value="RYJ13064.1"/>
    <property type="molecule type" value="Genomic_DNA"/>
</dbReference>
<reference evidence="2 3" key="1">
    <citation type="submission" date="2018-12" db="EMBL/GenBank/DDBJ databases">
        <title>Genome analysis provides insights into bioremediation potentialities of Halogeometricum borinquense strain N11.</title>
        <authorList>
            <person name="Najjari A."/>
            <person name="Youssef N."/>
            <person name="Fhoula I."/>
            <person name="Ben Dhia O."/>
            <person name="Mahjoubi M."/>
            <person name="Ouzari H.I."/>
            <person name="Cherif A."/>
        </authorList>
    </citation>
    <scope>NUCLEOTIDE SEQUENCE [LARGE SCALE GENOMIC DNA]</scope>
    <source>
        <strain evidence="2 3">N11</strain>
    </source>
</reference>
<proteinExistence type="predicted"/>
<protein>
    <submittedName>
        <fullName evidence="2">Uncharacterized protein</fullName>
    </submittedName>
</protein>
<accession>A0A482T5S4</accession>